<dbReference type="SMART" id="SM00220">
    <property type="entry name" value="S_TKc"/>
    <property type="match status" value="1"/>
</dbReference>
<dbReference type="Pfam" id="PF00069">
    <property type="entry name" value="Pkinase"/>
    <property type="match status" value="1"/>
</dbReference>
<proteinExistence type="predicted"/>
<accession>A0A1D8GJJ2</accession>
<dbReference type="Gene3D" id="1.10.510.10">
    <property type="entry name" value="Transferase(Phosphotransferase) domain 1"/>
    <property type="match status" value="1"/>
</dbReference>
<keyword evidence="4" id="KW-1185">Reference proteome</keyword>
<dbReference type="KEGG" id="gfe:Gferi_16830"/>
<keyword evidence="1" id="KW-0472">Membrane</keyword>
<dbReference type="AlphaFoldDB" id="A0A1D8GJJ2"/>
<reference evidence="3 4" key="1">
    <citation type="submission" date="2016-09" db="EMBL/GenBank/DDBJ databases">
        <title>Genomic analysis reveals versatility of anaerobic energy metabolism of Geosporobacter ferrireducens IRF9 of phylum Firmicutes.</title>
        <authorList>
            <person name="Kim S.-J."/>
        </authorList>
    </citation>
    <scope>NUCLEOTIDE SEQUENCE [LARGE SCALE GENOMIC DNA]</scope>
    <source>
        <strain evidence="3 4">IRF9</strain>
    </source>
</reference>
<dbReference type="Proteomes" id="UP000095743">
    <property type="component" value="Chromosome"/>
</dbReference>
<dbReference type="SUPFAM" id="SSF56112">
    <property type="entry name" value="Protein kinase-like (PK-like)"/>
    <property type="match status" value="1"/>
</dbReference>
<feature type="transmembrane region" description="Helical" evidence="1">
    <location>
        <begin position="310"/>
        <end position="331"/>
    </location>
</feature>
<dbReference type="STRING" id="1424294.Gferi_16830"/>
<evidence type="ECO:0000256" key="1">
    <source>
        <dbReference type="SAM" id="Phobius"/>
    </source>
</evidence>
<feature type="domain" description="Protein kinase" evidence="2">
    <location>
        <begin position="54"/>
        <end position="316"/>
    </location>
</feature>
<dbReference type="PANTHER" id="PTHR44167">
    <property type="entry name" value="OVARIAN-SPECIFIC SERINE/THREONINE-PROTEIN KINASE LOK-RELATED"/>
    <property type="match status" value="1"/>
</dbReference>
<dbReference type="Gene3D" id="3.30.200.20">
    <property type="entry name" value="Phosphorylase Kinase, domain 1"/>
    <property type="match status" value="1"/>
</dbReference>
<name>A0A1D8GJJ2_9FIRM</name>
<dbReference type="PROSITE" id="PS50011">
    <property type="entry name" value="PROTEIN_KINASE_DOM"/>
    <property type="match status" value="1"/>
</dbReference>
<dbReference type="GO" id="GO:0004672">
    <property type="term" value="F:protein kinase activity"/>
    <property type="evidence" value="ECO:0007669"/>
    <property type="project" value="InterPro"/>
</dbReference>
<evidence type="ECO:0000313" key="4">
    <source>
        <dbReference type="Proteomes" id="UP000095743"/>
    </source>
</evidence>
<dbReference type="InterPro" id="IPR000719">
    <property type="entry name" value="Prot_kinase_dom"/>
</dbReference>
<evidence type="ECO:0000259" key="2">
    <source>
        <dbReference type="PROSITE" id="PS50011"/>
    </source>
</evidence>
<dbReference type="EMBL" id="CP017269">
    <property type="protein sequence ID" value="AOT71073.1"/>
    <property type="molecule type" value="Genomic_DNA"/>
</dbReference>
<dbReference type="PANTHER" id="PTHR44167:SF24">
    <property type="entry name" value="SERINE_THREONINE-PROTEIN KINASE CHK2"/>
    <property type="match status" value="1"/>
</dbReference>
<sequence>MESNTTIERKHGIETAELGRFSLHGSNIIGGRIMWKRDLKLGSILTGKWNQKHYRIIAKLGEGGIGTVYQVQELETGNIAALKISCDIHSITKEYDKLQSFQGLNITPYVGDLDDWESNGEKAHFFLMEYIQGCNLKEYIRNSVISRQTAIGIALIIGNVFRKFHQKGYVFGDLKLENLMIDEARGFIRIIDLGGVTAIGKGIKEFTPLYDRASWNMGIRRAEEGYDLFSLNMLLASLLLGEKMPGISNRIEKVTEALRQIDTPLALVQLVEKGLFQKRISIDRYLKQLKKIYEQNLAVDRKRRISIKDLRINLIFGSSILLFIFILWFSFGKLL</sequence>
<evidence type="ECO:0000313" key="3">
    <source>
        <dbReference type="EMBL" id="AOT71073.1"/>
    </source>
</evidence>
<organism evidence="3 4">
    <name type="scientific">Geosporobacter ferrireducens</name>
    <dbReference type="NCBI Taxonomy" id="1424294"/>
    <lineage>
        <taxon>Bacteria</taxon>
        <taxon>Bacillati</taxon>
        <taxon>Bacillota</taxon>
        <taxon>Clostridia</taxon>
        <taxon>Peptostreptococcales</taxon>
        <taxon>Thermotaleaceae</taxon>
        <taxon>Geosporobacter</taxon>
    </lineage>
</organism>
<keyword evidence="1" id="KW-0812">Transmembrane</keyword>
<dbReference type="InterPro" id="IPR011009">
    <property type="entry name" value="Kinase-like_dom_sf"/>
</dbReference>
<keyword evidence="1" id="KW-1133">Transmembrane helix</keyword>
<protein>
    <recommendedName>
        <fullName evidence="2">Protein kinase domain-containing protein</fullName>
    </recommendedName>
</protein>
<dbReference type="OrthoDB" id="583109at2"/>
<gene>
    <name evidence="3" type="ORF">Gferi_16830</name>
</gene>
<dbReference type="GO" id="GO:0005524">
    <property type="term" value="F:ATP binding"/>
    <property type="evidence" value="ECO:0007669"/>
    <property type="project" value="InterPro"/>
</dbReference>